<dbReference type="Proteomes" id="UP000218282">
    <property type="component" value="Unassembled WGS sequence"/>
</dbReference>
<name>A0A2A5S1C9_9LACT</name>
<dbReference type="RefSeq" id="WP_096814302.1">
    <property type="nucleotide sequence ID" value="NZ_JXJW01000007.1"/>
</dbReference>
<protein>
    <submittedName>
        <fullName evidence="1">Excisionase</fullName>
    </submittedName>
</protein>
<comment type="caution">
    <text evidence="1">The sequence shown here is derived from an EMBL/GenBank/DDBJ whole genome shotgun (WGS) entry which is preliminary data.</text>
</comment>
<evidence type="ECO:0000313" key="2">
    <source>
        <dbReference type="Proteomes" id="UP000218282"/>
    </source>
</evidence>
<evidence type="ECO:0000313" key="1">
    <source>
        <dbReference type="EMBL" id="PCS07347.1"/>
    </source>
</evidence>
<dbReference type="EMBL" id="JXJW01000007">
    <property type="protein sequence ID" value="PCS07347.1"/>
    <property type="molecule type" value="Genomic_DNA"/>
</dbReference>
<reference evidence="1 2" key="1">
    <citation type="submission" date="2014-12" db="EMBL/GenBank/DDBJ databases">
        <title>Draft genome sequences of 10 type strains of Lactococcus.</title>
        <authorList>
            <person name="Sun Z."/>
            <person name="Zhong Z."/>
            <person name="Liu W."/>
            <person name="Zhang W."/>
            <person name="Zhang H."/>
        </authorList>
    </citation>
    <scope>NUCLEOTIDE SEQUENCE [LARGE SCALE GENOMIC DNA]</scope>
    <source>
        <strain evidence="1 2">DSM 6634</strain>
    </source>
</reference>
<keyword evidence="2" id="KW-1185">Reference proteome</keyword>
<accession>A0A2A5S1C9</accession>
<organism evidence="1 2">
    <name type="scientific">Pseudolactococcus piscium</name>
    <dbReference type="NCBI Taxonomy" id="1364"/>
    <lineage>
        <taxon>Bacteria</taxon>
        <taxon>Bacillati</taxon>
        <taxon>Bacillota</taxon>
        <taxon>Bacilli</taxon>
        <taxon>Lactobacillales</taxon>
        <taxon>Streptococcaceae</taxon>
        <taxon>Pseudolactococcus</taxon>
    </lineage>
</organism>
<dbReference type="AlphaFoldDB" id="A0A2A5S1C9"/>
<sequence>MDINNFPDILVSKKQLIDNYFPVFKMKTLEKYMTAIKKDDDFKCIITYGSSRMPMINVKGFFLYLQNRQNKMYK</sequence>
<proteinExistence type="predicted"/>
<gene>
    <name evidence="1" type="ORF">RU86_GL002122</name>
</gene>